<keyword evidence="2" id="KW-1185">Reference proteome</keyword>
<proteinExistence type="predicted"/>
<reference evidence="1" key="1">
    <citation type="submission" date="2021-05" db="EMBL/GenBank/DDBJ databases">
        <authorList>
            <person name="Scholz U."/>
            <person name="Mascher M."/>
            <person name="Fiebig A."/>
        </authorList>
    </citation>
    <scope>NUCLEOTIDE SEQUENCE [LARGE SCALE GENOMIC DNA]</scope>
</reference>
<dbReference type="EnsemblPlants" id="AVESA.00010b.r2.3CG0455870.1">
    <property type="protein sequence ID" value="AVESA.00010b.r2.3CG0455870.1.CDS.1"/>
    <property type="gene ID" value="AVESA.00010b.r2.3CG0455870"/>
</dbReference>
<name>A0ACD5VL43_AVESA</name>
<evidence type="ECO:0000313" key="1">
    <source>
        <dbReference type="EnsemblPlants" id="AVESA.00010b.r2.3CG0455870.1.CDS.1"/>
    </source>
</evidence>
<reference evidence="1" key="2">
    <citation type="submission" date="2025-09" db="UniProtKB">
        <authorList>
            <consortium name="EnsemblPlants"/>
        </authorList>
    </citation>
    <scope>IDENTIFICATION</scope>
</reference>
<protein>
    <submittedName>
        <fullName evidence="1">Uncharacterized protein</fullName>
    </submittedName>
</protein>
<dbReference type="Proteomes" id="UP001732700">
    <property type="component" value="Chromosome 3C"/>
</dbReference>
<accession>A0ACD5VL43</accession>
<sequence length="409" mass="45330">MVASRSPPGSSWPDLPPELLGLVLLRIPCHADRVRLRAVCHLWRRSARLQPLPPPLPWVALPDGSFLRLPDGAVHRVPVPDDDVSQRLSAGSMLFLVHGRDPTCCLTSPCSAARTPLPELAFCFPKHKDGCGGKTDPPAPEFTKVVASDHLVAALTEYKQVAVSARRPPKGASMSCSTMMWLPPRKTIDIALFQGKLYVLTVEEELHVLHFSSSTGELRSVQCIRSIPKKVDYSTPLEWFDPYSTKYCTYKQYLVASGDRLLLVSRKINQPSILPYEEPKIHRTRSFEVFQAEGLSSGFGRWSKMDTLMGHALFVSEGCCKSIPPAAAGCGGAAGAQQDSIYFINERTTRPREGSIYFTGKTTMIYEDPFLDSGVYNISDNTMMPLPLDNTMVPPEGLRRPAWLFPEET</sequence>
<organism evidence="1 2">
    <name type="scientific">Avena sativa</name>
    <name type="common">Oat</name>
    <dbReference type="NCBI Taxonomy" id="4498"/>
    <lineage>
        <taxon>Eukaryota</taxon>
        <taxon>Viridiplantae</taxon>
        <taxon>Streptophyta</taxon>
        <taxon>Embryophyta</taxon>
        <taxon>Tracheophyta</taxon>
        <taxon>Spermatophyta</taxon>
        <taxon>Magnoliopsida</taxon>
        <taxon>Liliopsida</taxon>
        <taxon>Poales</taxon>
        <taxon>Poaceae</taxon>
        <taxon>BOP clade</taxon>
        <taxon>Pooideae</taxon>
        <taxon>Poodae</taxon>
        <taxon>Poeae</taxon>
        <taxon>Poeae Chloroplast Group 1 (Aveneae type)</taxon>
        <taxon>Aveninae</taxon>
        <taxon>Avena</taxon>
    </lineage>
</organism>
<evidence type="ECO:0000313" key="2">
    <source>
        <dbReference type="Proteomes" id="UP001732700"/>
    </source>
</evidence>